<dbReference type="CDD" id="cd05685">
    <property type="entry name" value="S1_Tex"/>
    <property type="match status" value="1"/>
</dbReference>
<feature type="chain" id="PRO_5005189873" description="S1 motif domain-containing protein" evidence="3">
    <location>
        <begin position="21"/>
        <end position="429"/>
    </location>
</feature>
<evidence type="ECO:0000256" key="2">
    <source>
        <dbReference type="SAM" id="MobiDB-lite"/>
    </source>
</evidence>
<dbReference type="Proteomes" id="UP000041254">
    <property type="component" value="Unassembled WGS sequence"/>
</dbReference>
<dbReference type="OMA" id="ELSNTHV"/>
<dbReference type="EMBL" id="CDMY01000517">
    <property type="protein sequence ID" value="CEM19614.1"/>
    <property type="molecule type" value="Genomic_DNA"/>
</dbReference>
<feature type="region of interest" description="Disordered" evidence="2">
    <location>
        <begin position="390"/>
        <end position="429"/>
    </location>
</feature>
<organism evidence="5 6">
    <name type="scientific">Vitrella brassicaformis (strain CCMP3155)</name>
    <dbReference type="NCBI Taxonomy" id="1169540"/>
    <lineage>
        <taxon>Eukaryota</taxon>
        <taxon>Sar</taxon>
        <taxon>Alveolata</taxon>
        <taxon>Colpodellida</taxon>
        <taxon>Vitrellaceae</taxon>
        <taxon>Vitrella</taxon>
    </lineage>
</organism>
<sequence>MMKLSAVICSVALLPLISLGFQIDADDEARALLLAAEGFLGGLELAVGSRSHPHRQPPRRLRRAVVVLSTAELGTTPTAVSEAPGNEVSDVPKEETAAAVAESVAVEDKAEVGVEGEGDKGESTTEPTESPVFEQRKPFSAFKPGDLVDGIVVNIAQYGAFVDIGAVRNGLIHVSQLADHYVADPRDVVKEGDHVRVKVLSVEEDRQRIALSMLTESADLKTFDAYPPETWFKGTVVSLAPFGAFVNLAPGVDGLVHISQLAPEFVGNVNDVVTVGQDVDVRIVKIDFDKQQVALTMLKPGEEPARREPARREPRDFNEGVDEWYAANVPNSETWLTGTVEGTAPYGAFVSLAPGIRGLLHVSQISDNFVENVSDHLSEGEEVQVRVTNKDGRKLSLSMKPPGEEGGRGGGGGRRDRMEDDDMFLDDDY</sequence>
<feature type="region of interest" description="Disordered" evidence="2">
    <location>
        <begin position="108"/>
        <end position="131"/>
    </location>
</feature>
<dbReference type="InterPro" id="IPR044146">
    <property type="entry name" value="S1_Tex"/>
</dbReference>
<feature type="signal peptide" evidence="3">
    <location>
        <begin position="1"/>
        <end position="20"/>
    </location>
</feature>
<dbReference type="SUPFAM" id="SSF50249">
    <property type="entry name" value="Nucleic acid-binding proteins"/>
    <property type="match status" value="3"/>
</dbReference>
<accession>A0A0G4FWL3</accession>
<dbReference type="OrthoDB" id="412781at2759"/>
<evidence type="ECO:0000256" key="1">
    <source>
        <dbReference type="ARBA" id="ARBA00025453"/>
    </source>
</evidence>
<feature type="domain" description="S1 motif" evidence="4">
    <location>
        <begin position="333"/>
        <end position="400"/>
    </location>
</feature>
<feature type="compositionally biased region" description="Acidic residues" evidence="2">
    <location>
        <begin position="419"/>
        <end position="429"/>
    </location>
</feature>
<dbReference type="InterPro" id="IPR050437">
    <property type="entry name" value="Ribos_protein_bS1-like"/>
</dbReference>
<dbReference type="Gene3D" id="2.40.50.140">
    <property type="entry name" value="Nucleic acid-binding proteins"/>
    <property type="match status" value="3"/>
</dbReference>
<keyword evidence="3" id="KW-0732">Signal</keyword>
<feature type="domain" description="S1 motif" evidence="4">
    <location>
        <begin position="145"/>
        <end position="214"/>
    </location>
</feature>
<dbReference type="Pfam" id="PF00575">
    <property type="entry name" value="S1"/>
    <property type="match status" value="3"/>
</dbReference>
<proteinExistence type="predicted"/>
<evidence type="ECO:0000313" key="5">
    <source>
        <dbReference type="EMBL" id="CEM19614.1"/>
    </source>
</evidence>
<dbReference type="InParanoid" id="A0A0G4FWL3"/>
<dbReference type="GO" id="GO:0003729">
    <property type="term" value="F:mRNA binding"/>
    <property type="evidence" value="ECO:0007669"/>
    <property type="project" value="UniProtKB-ARBA"/>
</dbReference>
<reference evidence="5 6" key="1">
    <citation type="submission" date="2014-11" db="EMBL/GenBank/DDBJ databases">
        <authorList>
            <person name="Zhu J."/>
            <person name="Qi W."/>
            <person name="Song R."/>
        </authorList>
    </citation>
    <scope>NUCLEOTIDE SEQUENCE [LARGE SCALE GENOMIC DNA]</scope>
</reference>
<evidence type="ECO:0000259" key="4">
    <source>
        <dbReference type="PROSITE" id="PS50126"/>
    </source>
</evidence>
<dbReference type="VEuPathDB" id="CryptoDB:Vbra_9502"/>
<dbReference type="STRING" id="1169540.A0A0G4FWL3"/>
<dbReference type="AlphaFoldDB" id="A0A0G4FWL3"/>
<feature type="compositionally biased region" description="Basic and acidic residues" evidence="2">
    <location>
        <begin position="402"/>
        <end position="418"/>
    </location>
</feature>
<dbReference type="GO" id="GO:0006412">
    <property type="term" value="P:translation"/>
    <property type="evidence" value="ECO:0007669"/>
    <property type="project" value="TreeGrafter"/>
</dbReference>
<dbReference type="SMART" id="SM00316">
    <property type="entry name" value="S1"/>
    <property type="match status" value="3"/>
</dbReference>
<dbReference type="InterPro" id="IPR012340">
    <property type="entry name" value="NA-bd_OB-fold"/>
</dbReference>
<name>A0A0G4FWL3_VITBC</name>
<protein>
    <recommendedName>
        <fullName evidence="4">S1 motif domain-containing protein</fullName>
    </recommendedName>
</protein>
<gene>
    <name evidence="5" type="ORF">Vbra_9502</name>
</gene>
<comment type="function">
    <text evidence="1">Associates with the EF-Tu.GDP complex and induces the exchange of GDP to GTP. It remains bound to the aminoacyl-tRNA.EF-Tu.GTP complex up to the GTP hydrolysis stage on the ribosome.</text>
</comment>
<dbReference type="GO" id="GO:0003735">
    <property type="term" value="F:structural constituent of ribosome"/>
    <property type="evidence" value="ECO:0007669"/>
    <property type="project" value="TreeGrafter"/>
</dbReference>
<dbReference type="PhylomeDB" id="A0A0G4FWL3"/>
<evidence type="ECO:0000256" key="3">
    <source>
        <dbReference type="SAM" id="SignalP"/>
    </source>
</evidence>
<feature type="compositionally biased region" description="Basic and acidic residues" evidence="2">
    <location>
        <begin position="108"/>
        <end position="123"/>
    </location>
</feature>
<dbReference type="PROSITE" id="PS50126">
    <property type="entry name" value="S1"/>
    <property type="match status" value="3"/>
</dbReference>
<dbReference type="PANTHER" id="PTHR10724">
    <property type="entry name" value="30S RIBOSOMAL PROTEIN S1"/>
    <property type="match status" value="1"/>
</dbReference>
<dbReference type="InterPro" id="IPR003029">
    <property type="entry name" value="S1_domain"/>
</dbReference>
<evidence type="ECO:0000313" key="6">
    <source>
        <dbReference type="Proteomes" id="UP000041254"/>
    </source>
</evidence>
<keyword evidence="6" id="KW-1185">Reference proteome</keyword>
<dbReference type="GO" id="GO:0005737">
    <property type="term" value="C:cytoplasm"/>
    <property type="evidence" value="ECO:0007669"/>
    <property type="project" value="UniProtKB-ARBA"/>
</dbReference>
<dbReference type="FunFam" id="2.40.50.140:FF:000051">
    <property type="entry name" value="RNA-binding transcriptional accessory protein"/>
    <property type="match status" value="2"/>
</dbReference>
<feature type="domain" description="S1 motif" evidence="4">
    <location>
        <begin position="229"/>
        <end position="298"/>
    </location>
</feature>